<dbReference type="RefSeq" id="WP_256506779.1">
    <property type="nucleotide sequence ID" value="NZ_CP101740.1"/>
</dbReference>
<sequence>MRHVLTRQLYDIWERAVAKVAPELGISDKALRKQCVKHAIPLPDAAYRGRLPAGHALLTDCEAGIYVVSYPGAADTSGGDRVFGLLRRLQMAEQTAPRLHRRLTEMLISTNMRHGF</sequence>
<dbReference type="Proteomes" id="UP001058533">
    <property type="component" value="Chromosome"/>
</dbReference>
<keyword evidence="2" id="KW-1185">Reference proteome</keyword>
<evidence type="ECO:0000313" key="2">
    <source>
        <dbReference type="Proteomes" id="UP001058533"/>
    </source>
</evidence>
<evidence type="ECO:0000313" key="1">
    <source>
        <dbReference type="EMBL" id="UUL82937.1"/>
    </source>
</evidence>
<proteinExistence type="predicted"/>
<organism evidence="1 2">
    <name type="scientific">Sphingomonas qomolangmaensis</name>
    <dbReference type="NCBI Taxonomy" id="2918765"/>
    <lineage>
        <taxon>Bacteria</taxon>
        <taxon>Pseudomonadati</taxon>
        <taxon>Pseudomonadota</taxon>
        <taxon>Alphaproteobacteria</taxon>
        <taxon>Sphingomonadales</taxon>
        <taxon>Sphingomonadaceae</taxon>
        <taxon>Sphingomonas</taxon>
    </lineage>
</organism>
<accession>A0ABY5LAN5</accession>
<reference evidence="1" key="1">
    <citation type="submission" date="2022-07" db="EMBL/GenBank/DDBJ databases">
        <title>Sphingomonas sp. nov., a novel bacterium isolated from the north slope of the Mount Everest.</title>
        <authorList>
            <person name="Cui X."/>
            <person name="Liu Y."/>
        </authorList>
    </citation>
    <scope>NUCLEOTIDE SEQUENCE</scope>
    <source>
        <strain evidence="1">S5-59</strain>
    </source>
</reference>
<name>A0ABY5LAN5_9SPHN</name>
<protein>
    <submittedName>
        <fullName evidence="1">Uncharacterized protein</fullName>
    </submittedName>
</protein>
<dbReference type="EMBL" id="CP101740">
    <property type="protein sequence ID" value="UUL82937.1"/>
    <property type="molecule type" value="Genomic_DNA"/>
</dbReference>
<gene>
    <name evidence="1" type="ORF">NMP03_01465</name>
</gene>